<feature type="region of interest" description="Disordered" evidence="1">
    <location>
        <begin position="89"/>
        <end position="115"/>
    </location>
</feature>
<accession>A0A067R4C4</accession>
<reference evidence="2 3" key="1">
    <citation type="journal article" date="2014" name="Nat. Commun.">
        <title>Molecular traces of alternative social organization in a termite genome.</title>
        <authorList>
            <person name="Terrapon N."/>
            <person name="Li C."/>
            <person name="Robertson H.M."/>
            <person name="Ji L."/>
            <person name="Meng X."/>
            <person name="Booth W."/>
            <person name="Chen Z."/>
            <person name="Childers C.P."/>
            <person name="Glastad K.M."/>
            <person name="Gokhale K."/>
            <person name="Gowin J."/>
            <person name="Gronenberg W."/>
            <person name="Hermansen R.A."/>
            <person name="Hu H."/>
            <person name="Hunt B.G."/>
            <person name="Huylmans A.K."/>
            <person name="Khalil S.M."/>
            <person name="Mitchell R.D."/>
            <person name="Munoz-Torres M.C."/>
            <person name="Mustard J.A."/>
            <person name="Pan H."/>
            <person name="Reese J.T."/>
            <person name="Scharf M.E."/>
            <person name="Sun F."/>
            <person name="Vogel H."/>
            <person name="Xiao J."/>
            <person name="Yang W."/>
            <person name="Yang Z."/>
            <person name="Yang Z."/>
            <person name="Zhou J."/>
            <person name="Zhu J."/>
            <person name="Brent C.S."/>
            <person name="Elsik C.G."/>
            <person name="Goodisman M.A."/>
            <person name="Liberles D.A."/>
            <person name="Roe R.M."/>
            <person name="Vargo E.L."/>
            <person name="Vilcinskas A."/>
            <person name="Wang J."/>
            <person name="Bornberg-Bauer E."/>
            <person name="Korb J."/>
            <person name="Zhang G."/>
            <person name="Liebig J."/>
        </authorList>
    </citation>
    <scope>NUCLEOTIDE SEQUENCE [LARGE SCALE GENOMIC DNA]</scope>
    <source>
        <tissue evidence="2">Whole organism</tissue>
    </source>
</reference>
<dbReference type="Proteomes" id="UP000027135">
    <property type="component" value="Unassembled WGS sequence"/>
</dbReference>
<feature type="region of interest" description="Disordered" evidence="1">
    <location>
        <begin position="24"/>
        <end position="60"/>
    </location>
</feature>
<dbReference type="AlphaFoldDB" id="A0A067R4C4"/>
<evidence type="ECO:0000256" key="1">
    <source>
        <dbReference type="SAM" id="MobiDB-lite"/>
    </source>
</evidence>
<protein>
    <submittedName>
        <fullName evidence="2">Uncharacterized protein</fullName>
    </submittedName>
</protein>
<evidence type="ECO:0000313" key="2">
    <source>
        <dbReference type="EMBL" id="KDR17923.1"/>
    </source>
</evidence>
<sequence length="115" mass="13083">MCCERVPESHTLLDSMPALYTQIRNEPGLTRDAQKLSPKHRRRSPTALPNRYTDHDNSQVPETTAFDFTAVVRVVPPCSSANFYQDYTARQPRRRQPCSHSSPSEPQILLDLSVT</sequence>
<dbReference type="InParanoid" id="A0A067R4C4"/>
<organism evidence="2 3">
    <name type="scientific">Zootermopsis nevadensis</name>
    <name type="common">Dampwood termite</name>
    <dbReference type="NCBI Taxonomy" id="136037"/>
    <lineage>
        <taxon>Eukaryota</taxon>
        <taxon>Metazoa</taxon>
        <taxon>Ecdysozoa</taxon>
        <taxon>Arthropoda</taxon>
        <taxon>Hexapoda</taxon>
        <taxon>Insecta</taxon>
        <taxon>Pterygota</taxon>
        <taxon>Neoptera</taxon>
        <taxon>Polyneoptera</taxon>
        <taxon>Dictyoptera</taxon>
        <taxon>Blattodea</taxon>
        <taxon>Blattoidea</taxon>
        <taxon>Termitoidae</taxon>
        <taxon>Termopsidae</taxon>
        <taxon>Zootermopsis</taxon>
    </lineage>
</organism>
<evidence type="ECO:0000313" key="3">
    <source>
        <dbReference type="Proteomes" id="UP000027135"/>
    </source>
</evidence>
<gene>
    <name evidence="2" type="ORF">L798_07997</name>
</gene>
<name>A0A067R4C4_ZOONE</name>
<proteinExistence type="predicted"/>
<keyword evidence="3" id="KW-1185">Reference proteome</keyword>
<dbReference type="EMBL" id="KK852713">
    <property type="protein sequence ID" value="KDR17923.1"/>
    <property type="molecule type" value="Genomic_DNA"/>
</dbReference>